<sequence length="152" mass="16903">MAHIKLLFLPSKTPSTRKSKHEEELEVQQARAHAASIAHHRAGRKGASTSNRPKSGEQRGQHPSQSSAVAGPLPSYSRWLLPVVVDKPGTAPEQDDRQPQQRTSKAQQSQGLAWIKTGPLDPFFQLPADLDIKERNLLFYCESWSFPFPLSA</sequence>
<evidence type="ECO:0000313" key="2">
    <source>
        <dbReference type="EMBL" id="OCT52661.1"/>
    </source>
</evidence>
<dbReference type="Proteomes" id="UP000094526">
    <property type="component" value="Unassembled WGS sequence"/>
</dbReference>
<evidence type="ECO:0000313" key="3">
    <source>
        <dbReference type="Proteomes" id="UP000094526"/>
    </source>
</evidence>
<dbReference type="EMBL" id="LGRB01000008">
    <property type="protein sequence ID" value="OCT52661.1"/>
    <property type="molecule type" value="Genomic_DNA"/>
</dbReference>
<evidence type="ECO:0000256" key="1">
    <source>
        <dbReference type="SAM" id="MobiDB-lite"/>
    </source>
</evidence>
<feature type="region of interest" description="Disordered" evidence="1">
    <location>
        <begin position="1"/>
        <end position="112"/>
    </location>
</feature>
<gene>
    <name evidence="2" type="ORF">CLCR_10957</name>
</gene>
<organism evidence="2 3">
    <name type="scientific">Cladophialophora carrionii</name>
    <dbReference type="NCBI Taxonomy" id="86049"/>
    <lineage>
        <taxon>Eukaryota</taxon>
        <taxon>Fungi</taxon>
        <taxon>Dikarya</taxon>
        <taxon>Ascomycota</taxon>
        <taxon>Pezizomycotina</taxon>
        <taxon>Eurotiomycetes</taxon>
        <taxon>Chaetothyriomycetidae</taxon>
        <taxon>Chaetothyriales</taxon>
        <taxon>Herpotrichiellaceae</taxon>
        <taxon>Cladophialophora</taxon>
    </lineage>
</organism>
<reference evidence="3" key="1">
    <citation type="submission" date="2015-07" db="EMBL/GenBank/DDBJ databases">
        <authorList>
            <person name="Teixeira M.M."/>
            <person name="Souza R.C."/>
            <person name="Almeida L.G."/>
            <person name="Vicente V.A."/>
            <person name="de Hoog S."/>
            <person name="Bocca A.L."/>
            <person name="de Almeida S.R."/>
            <person name="Vasconcelos A.T."/>
            <person name="Felipe M.S."/>
        </authorList>
    </citation>
    <scope>NUCLEOTIDE SEQUENCE [LARGE SCALE GENOMIC DNA]</scope>
    <source>
        <strain evidence="3">KSF</strain>
    </source>
</reference>
<feature type="compositionally biased region" description="Polar residues" evidence="1">
    <location>
        <begin position="100"/>
        <end position="111"/>
    </location>
</feature>
<dbReference type="AlphaFoldDB" id="A0A1C1CW30"/>
<keyword evidence="3" id="KW-1185">Reference proteome</keyword>
<protein>
    <submittedName>
        <fullName evidence="2">Uncharacterized protein</fullName>
    </submittedName>
</protein>
<comment type="caution">
    <text evidence="2">The sequence shown here is derived from an EMBL/GenBank/DDBJ whole genome shotgun (WGS) entry which is preliminary data.</text>
</comment>
<accession>A0A1C1CW30</accession>
<proteinExistence type="predicted"/>
<dbReference type="VEuPathDB" id="FungiDB:CLCR_10957"/>
<name>A0A1C1CW30_9EURO</name>